<dbReference type="SUPFAM" id="SSF55347">
    <property type="entry name" value="Glyceraldehyde-3-phosphate dehydrogenase-like, C-terminal domain"/>
    <property type="match status" value="1"/>
</dbReference>
<keyword evidence="14" id="KW-0324">Glycolysis</keyword>
<keyword evidence="12" id="KW-0560">Oxidoreductase</keyword>
<gene>
    <name evidence="22" type="ORF">rCG_62311</name>
</gene>
<dbReference type="GO" id="GO:0006417">
    <property type="term" value="P:regulation of translation"/>
    <property type="evidence" value="ECO:0007669"/>
    <property type="project" value="UniProtKB-KW"/>
</dbReference>
<comment type="similarity">
    <text evidence="5">Belongs to the glyceraldehyde-3-phosphate dehydrogenase family.</text>
</comment>
<keyword evidence="8" id="KW-0808">Transferase</keyword>
<dbReference type="EMBL" id="CH473947">
    <property type="protein sequence ID" value="EDM02603.1"/>
    <property type="molecule type" value="Genomic_DNA"/>
</dbReference>
<evidence type="ECO:0000256" key="11">
    <source>
        <dbReference type="ARBA" id="ARBA00022845"/>
    </source>
</evidence>
<dbReference type="Gene3D" id="3.30.360.10">
    <property type="entry name" value="Dihydrodipicolinate Reductase, domain 2"/>
    <property type="match status" value="1"/>
</dbReference>
<dbReference type="GO" id="GO:0016740">
    <property type="term" value="F:transferase activity"/>
    <property type="evidence" value="ECO:0007669"/>
    <property type="project" value="UniProtKB-KW"/>
</dbReference>
<evidence type="ECO:0000259" key="21">
    <source>
        <dbReference type="Pfam" id="PF02800"/>
    </source>
</evidence>
<evidence type="ECO:0000256" key="16">
    <source>
        <dbReference type="ARBA" id="ARBA00023242"/>
    </source>
</evidence>
<evidence type="ECO:0000256" key="3">
    <source>
        <dbReference type="ARBA" id="ARBA00004514"/>
    </source>
</evidence>
<dbReference type="Gene3D" id="3.40.50.720">
    <property type="entry name" value="NAD(P)-binding Rossmann-like Domain"/>
    <property type="match status" value="1"/>
</dbReference>
<accession>A6H998</accession>
<feature type="domain" description="Glyceraldehyde 3-phosphate dehydrogenase catalytic" evidence="21">
    <location>
        <begin position="40"/>
        <end position="91"/>
    </location>
</feature>
<dbReference type="PANTHER" id="PTHR10836:SF111">
    <property type="entry name" value="GLYCERALDEHYDE-3-PHOSPHATE DEHYDROGENASE"/>
    <property type="match status" value="1"/>
</dbReference>
<keyword evidence="16" id="KW-0539">Nucleus</keyword>
<keyword evidence="9" id="KW-0053">Apoptosis</keyword>
<dbReference type="GO" id="GO:0005829">
    <property type="term" value="C:cytosol"/>
    <property type="evidence" value="ECO:0007669"/>
    <property type="project" value="UniProtKB-SubCell"/>
</dbReference>
<dbReference type="GO" id="GO:0006096">
    <property type="term" value="P:glycolytic process"/>
    <property type="evidence" value="ECO:0007669"/>
    <property type="project" value="UniProtKB-KW"/>
</dbReference>
<dbReference type="GO" id="GO:0005856">
    <property type="term" value="C:cytoskeleton"/>
    <property type="evidence" value="ECO:0007669"/>
    <property type="project" value="UniProtKB-SubCell"/>
</dbReference>
<evidence type="ECO:0000256" key="15">
    <source>
        <dbReference type="ARBA" id="ARBA00023212"/>
    </source>
</evidence>
<keyword evidence="11" id="KW-0810">Translation regulation</keyword>
<dbReference type="Pfam" id="PF02800">
    <property type="entry name" value="Gp_dh_C"/>
    <property type="match status" value="1"/>
</dbReference>
<organism evidence="22 23">
    <name type="scientific">Rattus norvegicus</name>
    <name type="common">Rat</name>
    <dbReference type="NCBI Taxonomy" id="10116"/>
    <lineage>
        <taxon>Eukaryota</taxon>
        <taxon>Metazoa</taxon>
        <taxon>Chordata</taxon>
        <taxon>Craniata</taxon>
        <taxon>Vertebrata</taxon>
        <taxon>Euteleostomi</taxon>
        <taxon>Mammalia</taxon>
        <taxon>Eutheria</taxon>
        <taxon>Euarchontoglires</taxon>
        <taxon>Glires</taxon>
        <taxon>Rodentia</taxon>
        <taxon>Myomorpha</taxon>
        <taxon>Muroidea</taxon>
        <taxon>Muridae</taxon>
        <taxon>Murinae</taxon>
        <taxon>Rattus</taxon>
    </lineage>
</organism>
<evidence type="ECO:0000256" key="20">
    <source>
        <dbReference type="ARBA" id="ARBA00048005"/>
    </source>
</evidence>
<comment type="catalytic activity">
    <reaction evidence="19">
        <text>D-glyceraldehyde 3-phosphate + phosphate + NAD(+) = (2R)-3-phospho-glyceroyl phosphate + NADH + H(+)</text>
        <dbReference type="Rhea" id="RHEA:10300"/>
        <dbReference type="ChEBI" id="CHEBI:15378"/>
        <dbReference type="ChEBI" id="CHEBI:43474"/>
        <dbReference type="ChEBI" id="CHEBI:57540"/>
        <dbReference type="ChEBI" id="CHEBI:57604"/>
        <dbReference type="ChEBI" id="CHEBI:57945"/>
        <dbReference type="ChEBI" id="CHEBI:59776"/>
        <dbReference type="EC" id="1.2.1.12"/>
    </reaction>
</comment>
<evidence type="ECO:0000256" key="17">
    <source>
        <dbReference type="ARBA" id="ARBA00031890"/>
    </source>
</evidence>
<comment type="pathway">
    <text evidence="4">Carbohydrate degradation; glycolysis; pyruvate from D-glyceraldehyde 3-phosphate: step 1/5.</text>
</comment>
<evidence type="ECO:0000256" key="5">
    <source>
        <dbReference type="ARBA" id="ARBA00007406"/>
    </source>
</evidence>
<name>A6H998_RAT</name>
<evidence type="ECO:0000256" key="19">
    <source>
        <dbReference type="ARBA" id="ARBA00047698"/>
    </source>
</evidence>
<evidence type="ECO:0000256" key="14">
    <source>
        <dbReference type="ARBA" id="ARBA00023152"/>
    </source>
</evidence>
<evidence type="ECO:0000256" key="8">
    <source>
        <dbReference type="ARBA" id="ARBA00022679"/>
    </source>
</evidence>
<evidence type="ECO:0000256" key="2">
    <source>
        <dbReference type="ARBA" id="ARBA00004245"/>
    </source>
</evidence>
<evidence type="ECO:0000256" key="12">
    <source>
        <dbReference type="ARBA" id="ARBA00023002"/>
    </source>
</evidence>
<dbReference type="InterPro" id="IPR020831">
    <property type="entry name" value="GlycerAld/Erythrose_P_DH"/>
</dbReference>
<dbReference type="InterPro" id="IPR020829">
    <property type="entry name" value="GlycerAld_3-P_DH_cat"/>
</dbReference>
<comment type="catalytic activity">
    <reaction evidence="20">
        <text>S-nitroso-L-cysteinyl-[GAPDH] + L-cysteinyl-[protein] = L-cysteinyl-[GAPDH] + S-nitroso-L-cysteinyl-[protein]</text>
        <dbReference type="Rhea" id="RHEA:66684"/>
        <dbReference type="Rhea" id="RHEA-COMP:10131"/>
        <dbReference type="Rhea" id="RHEA-COMP:17089"/>
        <dbReference type="Rhea" id="RHEA-COMP:17090"/>
        <dbReference type="Rhea" id="RHEA-COMP:17091"/>
        <dbReference type="ChEBI" id="CHEBI:29950"/>
        <dbReference type="ChEBI" id="CHEBI:149494"/>
    </reaction>
    <physiologicalReaction direction="left-to-right" evidence="20">
        <dbReference type="Rhea" id="RHEA:66685"/>
    </physiologicalReaction>
</comment>
<evidence type="ECO:0000256" key="1">
    <source>
        <dbReference type="ARBA" id="ARBA00004123"/>
    </source>
</evidence>
<dbReference type="PANTHER" id="PTHR10836">
    <property type="entry name" value="GLYCERALDEHYDE 3-PHOSPHATE DEHYDROGENASE"/>
    <property type="match status" value="1"/>
</dbReference>
<evidence type="ECO:0000313" key="22">
    <source>
        <dbReference type="EMBL" id="EDM02603.1"/>
    </source>
</evidence>
<evidence type="ECO:0000256" key="6">
    <source>
        <dbReference type="ARBA" id="ARBA00013119"/>
    </source>
</evidence>
<protein>
    <recommendedName>
        <fullName evidence="6">glyceraldehyde-3-phosphate dehydrogenase (phosphorylating)</fullName>
        <ecNumber evidence="6">1.2.1.12</ecNumber>
    </recommendedName>
    <alternativeName>
        <fullName evidence="17">Peptidyl-cysteine S-nitrosylase GAPDH</fullName>
    </alternativeName>
</protein>
<evidence type="ECO:0000256" key="9">
    <source>
        <dbReference type="ARBA" id="ARBA00022703"/>
    </source>
</evidence>
<comment type="subcellular location">
    <subcellularLocation>
        <location evidence="2">Cytoplasm</location>
        <location evidence="2">Cytoskeleton</location>
    </subcellularLocation>
    <subcellularLocation>
        <location evidence="3">Cytoplasm</location>
        <location evidence="3">Cytosol</location>
    </subcellularLocation>
    <subcellularLocation>
        <location evidence="1">Nucleus</location>
    </subcellularLocation>
</comment>
<dbReference type="GO" id="GO:0005634">
    <property type="term" value="C:nucleus"/>
    <property type="evidence" value="ECO:0007669"/>
    <property type="project" value="UniProtKB-SubCell"/>
</dbReference>
<evidence type="ECO:0000256" key="4">
    <source>
        <dbReference type="ARBA" id="ARBA00004869"/>
    </source>
</evidence>
<dbReference type="AlphaFoldDB" id="A6H998"/>
<comment type="subunit">
    <text evidence="18">Homotetramer. Interacts with TPPP; the interaction is direct. Interacts (when S-nitrosylated) with SIAH1; leading to nuclear translocation. Interacts with RILPL1/GOSPEL, leading to prevent the interaction between GAPDH and SIAH1 and prevent nuclear translocation. Interacts with CHP1; the interaction increases the binding of CHP1 with microtubules. Associates with microtubules. Interacts with EIF1AD, USP25, PRKCI and WARS1. Interacts with phosphorylated RPL13A; inhibited by oxidatively-modified low-densitity lipoprotein (LDL(ox)). Component of the GAIT complex. Interacts with FKBP6; leading to inhibit GAPDH catalytic activity. Interacts with TRAF2, promoting TRAF2 ubiquitination. Interacts with TRAF3, promoting TRAF3 ubiquitination.</text>
</comment>
<proteinExistence type="inferred from homology"/>
<evidence type="ECO:0000256" key="7">
    <source>
        <dbReference type="ARBA" id="ARBA00022490"/>
    </source>
</evidence>
<evidence type="ECO:0000256" key="13">
    <source>
        <dbReference type="ARBA" id="ARBA00023027"/>
    </source>
</evidence>
<evidence type="ECO:0000313" key="23">
    <source>
        <dbReference type="Proteomes" id="UP000234681"/>
    </source>
</evidence>
<dbReference type="EC" id="1.2.1.12" evidence="6"/>
<dbReference type="GO" id="GO:0006915">
    <property type="term" value="P:apoptotic process"/>
    <property type="evidence" value="ECO:0007669"/>
    <property type="project" value="UniProtKB-KW"/>
</dbReference>
<evidence type="ECO:0000256" key="10">
    <source>
        <dbReference type="ARBA" id="ARBA00022799"/>
    </source>
</evidence>
<sequence>MKGEAKRLIILTPSANVPKFVMVMNHQLLSTLPKICHTDLSCNFGIIKGLMTMVHAITTIQKIIDGSSGKLWHDGHRHAQTITLSSTGAEKLWTKPSQG</sequence>
<keyword evidence="15" id="KW-0206">Cytoskeleton</keyword>
<keyword evidence="7" id="KW-0963">Cytoplasm</keyword>
<evidence type="ECO:0000256" key="18">
    <source>
        <dbReference type="ARBA" id="ARBA00046997"/>
    </source>
</evidence>
<dbReference type="GO" id="GO:0004365">
    <property type="term" value="F:glyceraldehyde-3-phosphate dehydrogenase (NAD+) (phosphorylating) activity"/>
    <property type="evidence" value="ECO:0007669"/>
    <property type="project" value="UniProtKB-EC"/>
</dbReference>
<reference evidence="23" key="1">
    <citation type="submission" date="2005-09" db="EMBL/GenBank/DDBJ databases">
        <authorList>
            <person name="Mural R.J."/>
            <person name="Li P.W."/>
            <person name="Adams M.D."/>
            <person name="Amanatides P.G."/>
            <person name="Baden-Tillson H."/>
            <person name="Barnstead M."/>
            <person name="Chin S.H."/>
            <person name="Dew I."/>
            <person name="Evans C.A."/>
            <person name="Ferriera S."/>
            <person name="Flanigan M."/>
            <person name="Fosler C."/>
            <person name="Glodek A."/>
            <person name="Gu Z."/>
            <person name="Holt R.A."/>
            <person name="Jennings D."/>
            <person name="Kraft C.L."/>
            <person name="Lu F."/>
            <person name="Nguyen T."/>
            <person name="Nusskern D.R."/>
            <person name="Pfannkoch C.M."/>
            <person name="Sitter C."/>
            <person name="Sutton G.G."/>
            <person name="Venter J.C."/>
            <person name="Wang Z."/>
            <person name="Woodage T."/>
            <person name="Zheng X.H."/>
            <person name="Zhong F."/>
        </authorList>
    </citation>
    <scope>NUCLEOTIDE SEQUENCE [LARGE SCALE GENOMIC DNA]</scope>
    <source>
        <strain>BN</strain>
        <strain evidence="23">Sprague-Dawley</strain>
    </source>
</reference>
<keyword evidence="10" id="KW-0702">S-nitrosylation</keyword>
<dbReference type="Proteomes" id="UP000234681">
    <property type="component" value="Chromosome 6"/>
</dbReference>
<keyword evidence="13" id="KW-0520">NAD</keyword>